<dbReference type="Gene3D" id="1.10.8.10">
    <property type="entry name" value="DNA helicase RuvA subunit, C-terminal domain"/>
    <property type="match status" value="1"/>
</dbReference>
<comment type="similarity">
    <text evidence="1">Belongs to the EF-Ts family.</text>
</comment>
<proteinExistence type="inferred from homology"/>
<dbReference type="SUPFAM" id="SSF46934">
    <property type="entry name" value="UBA-like"/>
    <property type="match status" value="1"/>
</dbReference>
<dbReference type="InterPro" id="IPR018101">
    <property type="entry name" value="Transl_elong_Ts_CS"/>
</dbReference>
<evidence type="ECO:0000313" key="5">
    <source>
        <dbReference type="EMBL" id="KKL86581.1"/>
    </source>
</evidence>
<dbReference type="SUPFAM" id="SSF54713">
    <property type="entry name" value="Elongation factor Ts (EF-Ts), dimerisation domain"/>
    <property type="match status" value="1"/>
</dbReference>
<evidence type="ECO:0000259" key="4">
    <source>
        <dbReference type="Pfam" id="PF00889"/>
    </source>
</evidence>
<gene>
    <name evidence="5" type="ORF">LCGC14_1943340</name>
</gene>
<dbReference type="PANTHER" id="PTHR11741:SF0">
    <property type="entry name" value="ELONGATION FACTOR TS, MITOCHONDRIAL"/>
    <property type="match status" value="1"/>
</dbReference>
<evidence type="ECO:0000256" key="2">
    <source>
        <dbReference type="ARBA" id="ARBA00022768"/>
    </source>
</evidence>
<dbReference type="Pfam" id="PF00889">
    <property type="entry name" value="EF_TS"/>
    <property type="match status" value="1"/>
</dbReference>
<dbReference type="GO" id="GO:0003746">
    <property type="term" value="F:translation elongation factor activity"/>
    <property type="evidence" value="ECO:0007669"/>
    <property type="project" value="UniProtKB-KW"/>
</dbReference>
<dbReference type="FunFam" id="1.10.8.10:FF:000001">
    <property type="entry name" value="Elongation factor Ts"/>
    <property type="match status" value="1"/>
</dbReference>
<dbReference type="PANTHER" id="PTHR11741">
    <property type="entry name" value="ELONGATION FACTOR TS"/>
    <property type="match status" value="1"/>
</dbReference>
<dbReference type="EMBL" id="LAZR01021074">
    <property type="protein sequence ID" value="KKL86581.1"/>
    <property type="molecule type" value="Genomic_DNA"/>
</dbReference>
<protein>
    <recommendedName>
        <fullName evidence="4">Translation elongation factor EFTs/EF1B dimerisation domain-containing protein</fullName>
    </recommendedName>
</protein>
<dbReference type="GO" id="GO:0005737">
    <property type="term" value="C:cytoplasm"/>
    <property type="evidence" value="ECO:0007669"/>
    <property type="project" value="UniProtKB-ARBA"/>
</dbReference>
<dbReference type="InterPro" id="IPR001816">
    <property type="entry name" value="Transl_elong_EFTs/EF1B"/>
</dbReference>
<dbReference type="InterPro" id="IPR014039">
    <property type="entry name" value="Transl_elong_EFTs/EF1B_dimer"/>
</dbReference>
<name>A0A0F9G852_9ZZZZ</name>
<evidence type="ECO:0000256" key="1">
    <source>
        <dbReference type="ARBA" id="ARBA00005532"/>
    </source>
</evidence>
<dbReference type="FunFam" id="1.10.286.20:FF:000001">
    <property type="entry name" value="Elongation factor Ts"/>
    <property type="match status" value="1"/>
</dbReference>
<feature type="domain" description="Translation elongation factor EFTs/EF1B dimerisation" evidence="4">
    <location>
        <begin position="72"/>
        <end position="261"/>
    </location>
</feature>
<dbReference type="Gene3D" id="1.10.286.20">
    <property type="match status" value="1"/>
</dbReference>
<dbReference type="Gene3D" id="3.30.479.20">
    <property type="entry name" value="Elongation factor Ts, dimerisation domain"/>
    <property type="match status" value="2"/>
</dbReference>
<dbReference type="InterPro" id="IPR009060">
    <property type="entry name" value="UBA-like_sf"/>
</dbReference>
<sequence>MINITAKEVQNLRVMTGAPMMDCKLALVAAKGDLEIAKDWLRKKGLSQVDKKANREANEGLVGVCVSDNGVAIVEINCETDFVARNEKFQDFVRTTTQRVVDNRSFTADTAEIVAVLGENIKQGRYFVIDANSHESISTYIHGAAAEGVGKIGVAVLHTGDDDLGKKIAMHIAAMKPTAISIEQLDPEWVEKEKKLLTEQAIESGKPEHIVEKMVTGRMNKVLREVTLVNQPFVMNMEKTVGDLLKESDVRVVDFIRLEVGA</sequence>
<evidence type="ECO:0000256" key="3">
    <source>
        <dbReference type="ARBA" id="ARBA00022917"/>
    </source>
</evidence>
<keyword evidence="2" id="KW-0251">Elongation factor</keyword>
<keyword evidence="3" id="KW-0648">Protein biosynthesis</keyword>
<accession>A0A0F9G852</accession>
<comment type="caution">
    <text evidence="5">The sequence shown here is derived from an EMBL/GenBank/DDBJ whole genome shotgun (WGS) entry which is preliminary data.</text>
</comment>
<dbReference type="PROSITE" id="PS01127">
    <property type="entry name" value="EF_TS_2"/>
    <property type="match status" value="1"/>
</dbReference>
<dbReference type="HAMAP" id="MF_00050">
    <property type="entry name" value="EF_Ts"/>
    <property type="match status" value="1"/>
</dbReference>
<organism evidence="5">
    <name type="scientific">marine sediment metagenome</name>
    <dbReference type="NCBI Taxonomy" id="412755"/>
    <lineage>
        <taxon>unclassified sequences</taxon>
        <taxon>metagenomes</taxon>
        <taxon>ecological metagenomes</taxon>
    </lineage>
</organism>
<reference evidence="5" key="1">
    <citation type="journal article" date="2015" name="Nature">
        <title>Complex archaea that bridge the gap between prokaryotes and eukaryotes.</title>
        <authorList>
            <person name="Spang A."/>
            <person name="Saw J.H."/>
            <person name="Jorgensen S.L."/>
            <person name="Zaremba-Niedzwiedzka K."/>
            <person name="Martijn J."/>
            <person name="Lind A.E."/>
            <person name="van Eijk R."/>
            <person name="Schleper C."/>
            <person name="Guy L."/>
            <person name="Ettema T.J."/>
        </authorList>
    </citation>
    <scope>NUCLEOTIDE SEQUENCE</scope>
</reference>
<dbReference type="NCBIfam" id="TIGR00116">
    <property type="entry name" value="tsf"/>
    <property type="match status" value="1"/>
</dbReference>
<dbReference type="AlphaFoldDB" id="A0A0F9G852"/>
<dbReference type="InterPro" id="IPR036402">
    <property type="entry name" value="EF-Ts_dimer_sf"/>
</dbReference>
<dbReference type="CDD" id="cd14275">
    <property type="entry name" value="UBA_EF-Ts"/>
    <property type="match status" value="1"/>
</dbReference>